<dbReference type="Pfam" id="PF13399">
    <property type="entry name" value="LytR_C"/>
    <property type="match status" value="1"/>
</dbReference>
<feature type="region of interest" description="Disordered" evidence="1">
    <location>
        <begin position="86"/>
        <end position="112"/>
    </location>
</feature>
<feature type="region of interest" description="Disordered" evidence="1">
    <location>
        <begin position="29"/>
        <end position="54"/>
    </location>
</feature>
<keyword evidence="2" id="KW-0472">Membrane</keyword>
<dbReference type="STRING" id="1797513.A2782_04010"/>
<accession>A0A1G1UZJ6</accession>
<feature type="domain" description="LytR/CpsA/Psr regulator C-terminal" evidence="3">
    <location>
        <begin position="120"/>
        <end position="207"/>
    </location>
</feature>
<dbReference type="EMBL" id="MHBW01000025">
    <property type="protein sequence ID" value="OGY08563.1"/>
    <property type="molecule type" value="Genomic_DNA"/>
</dbReference>
<feature type="compositionally biased region" description="Polar residues" evidence="1">
    <location>
        <begin position="86"/>
        <end position="99"/>
    </location>
</feature>
<evidence type="ECO:0000256" key="1">
    <source>
        <dbReference type="SAM" id="MobiDB-lite"/>
    </source>
</evidence>
<dbReference type="InterPro" id="IPR027381">
    <property type="entry name" value="LytR/CpsA/Psr_C"/>
</dbReference>
<reference evidence="4 5" key="1">
    <citation type="journal article" date="2016" name="Nat. Commun.">
        <title>Thousands of microbial genomes shed light on interconnected biogeochemical processes in an aquifer system.</title>
        <authorList>
            <person name="Anantharaman K."/>
            <person name="Brown C.T."/>
            <person name="Hug L.A."/>
            <person name="Sharon I."/>
            <person name="Castelle C.J."/>
            <person name="Probst A.J."/>
            <person name="Thomas B.C."/>
            <person name="Singh A."/>
            <person name="Wilkins M.J."/>
            <person name="Karaoz U."/>
            <person name="Brodie E.L."/>
            <person name="Williams K.H."/>
            <person name="Hubbard S.S."/>
            <person name="Banfield J.F."/>
        </authorList>
    </citation>
    <scope>NUCLEOTIDE SEQUENCE [LARGE SCALE GENOMIC DNA]</scope>
</reference>
<name>A0A1G1UZJ6_9BACT</name>
<dbReference type="AlphaFoldDB" id="A0A1G1UZJ6"/>
<keyword evidence="2" id="KW-1133">Transmembrane helix</keyword>
<evidence type="ECO:0000256" key="2">
    <source>
        <dbReference type="SAM" id="Phobius"/>
    </source>
</evidence>
<gene>
    <name evidence="4" type="ORF">A2782_04010</name>
</gene>
<feature type="compositionally biased region" description="Low complexity" evidence="1">
    <location>
        <begin position="100"/>
        <end position="112"/>
    </location>
</feature>
<feature type="compositionally biased region" description="Basic and acidic residues" evidence="1">
    <location>
        <begin position="31"/>
        <end position="40"/>
    </location>
</feature>
<feature type="transmembrane region" description="Helical" evidence="2">
    <location>
        <begin position="58"/>
        <end position="81"/>
    </location>
</feature>
<dbReference type="Proteomes" id="UP000177967">
    <property type="component" value="Unassembled WGS sequence"/>
</dbReference>
<dbReference type="Gene3D" id="3.30.70.2390">
    <property type="match status" value="1"/>
</dbReference>
<protein>
    <recommendedName>
        <fullName evidence="3">LytR/CpsA/Psr regulator C-terminal domain-containing protein</fullName>
    </recommendedName>
</protein>
<proteinExistence type="predicted"/>
<keyword evidence="2" id="KW-0812">Transmembrane</keyword>
<comment type="caution">
    <text evidence="4">The sequence shown here is derived from an EMBL/GenBank/DDBJ whole genome shotgun (WGS) entry which is preliminary data.</text>
</comment>
<feature type="compositionally biased region" description="Polar residues" evidence="1">
    <location>
        <begin position="41"/>
        <end position="51"/>
    </location>
</feature>
<evidence type="ECO:0000313" key="4">
    <source>
        <dbReference type="EMBL" id="OGY08563.1"/>
    </source>
</evidence>
<organism evidence="4 5">
    <name type="scientific">Candidatus Blackburnbacteria bacterium RIFCSPHIGHO2_01_FULL_43_15b</name>
    <dbReference type="NCBI Taxonomy" id="1797513"/>
    <lineage>
        <taxon>Bacteria</taxon>
        <taxon>Candidatus Blackburniibacteriota</taxon>
    </lineage>
</organism>
<evidence type="ECO:0000313" key="5">
    <source>
        <dbReference type="Proteomes" id="UP000177967"/>
    </source>
</evidence>
<evidence type="ECO:0000259" key="3">
    <source>
        <dbReference type="Pfam" id="PF13399"/>
    </source>
</evidence>
<sequence>MVHKALAVGQAERGIANGDDMVQNISEDMEPQEKDTRHPESGNQMWSGSPSSEKKSNAGILVALVILLLLAGLGVGGYYFYTTKNSQNSSQEGEQTPQVTEAPLGPTATPTPAVNRAEWTIDVQNGTATAGLAKKVADELRTLGYNVGKVGNAAENVDASELHVTSSDETKAGALLGDFKTYGVDQVTGDLKKTVSGSAQLIIGANYSGAGTTTPTTPTTTPTTEE</sequence>